<keyword evidence="3 9" id="KW-0732">Signal</keyword>
<keyword evidence="5 8" id="KW-0442">Lipid degradation</keyword>
<comment type="caution">
    <text evidence="11">The sequence shown here is derived from an EMBL/GenBank/DDBJ whole genome shotgun (WGS) entry which is preliminary data.</text>
</comment>
<comment type="similarity">
    <text evidence="1 9">Belongs to the lysophospholipase family.</text>
</comment>
<evidence type="ECO:0000256" key="5">
    <source>
        <dbReference type="ARBA" id="ARBA00022963"/>
    </source>
</evidence>
<dbReference type="GO" id="GO:0004622">
    <property type="term" value="F:phosphatidylcholine lysophospholipase activity"/>
    <property type="evidence" value="ECO:0007669"/>
    <property type="project" value="UniProtKB-EC"/>
</dbReference>
<feature type="signal peptide" evidence="9">
    <location>
        <begin position="1"/>
        <end position="25"/>
    </location>
</feature>
<dbReference type="AlphaFoldDB" id="A0A8H7XM53"/>
<dbReference type="InterPro" id="IPR002642">
    <property type="entry name" value="LysoPLipase_cat_dom"/>
</dbReference>
<comment type="catalytic activity">
    <reaction evidence="9">
        <text>a 1-acyl-sn-glycero-3-phosphocholine + H2O = sn-glycerol 3-phosphocholine + a fatty acid + H(+)</text>
        <dbReference type="Rhea" id="RHEA:15177"/>
        <dbReference type="ChEBI" id="CHEBI:15377"/>
        <dbReference type="ChEBI" id="CHEBI:15378"/>
        <dbReference type="ChEBI" id="CHEBI:16870"/>
        <dbReference type="ChEBI" id="CHEBI:28868"/>
        <dbReference type="ChEBI" id="CHEBI:58168"/>
        <dbReference type="EC" id="3.1.1.5"/>
    </reaction>
</comment>
<accession>A0A8H7XM53</accession>
<dbReference type="GO" id="GO:0004623">
    <property type="term" value="F:phospholipase A2 activity"/>
    <property type="evidence" value="ECO:0007669"/>
    <property type="project" value="TreeGrafter"/>
</dbReference>
<dbReference type="EMBL" id="JAFIQS010000020">
    <property type="protein sequence ID" value="KAG5162208.1"/>
    <property type="molecule type" value="Genomic_DNA"/>
</dbReference>
<protein>
    <recommendedName>
        <fullName evidence="2 9">Lysophospholipase</fullName>
        <ecNumber evidence="2 9">3.1.1.5</ecNumber>
    </recommendedName>
</protein>
<keyword evidence="7" id="KW-0325">Glycoprotein</keyword>
<evidence type="ECO:0000256" key="2">
    <source>
        <dbReference type="ARBA" id="ARBA00013274"/>
    </source>
</evidence>
<evidence type="ECO:0000256" key="3">
    <source>
        <dbReference type="ARBA" id="ARBA00022729"/>
    </source>
</evidence>
<dbReference type="EC" id="3.1.1.5" evidence="2 9"/>
<dbReference type="PROSITE" id="PS51210">
    <property type="entry name" value="PLA2C"/>
    <property type="match status" value="1"/>
</dbReference>
<evidence type="ECO:0000259" key="10">
    <source>
        <dbReference type="PROSITE" id="PS51210"/>
    </source>
</evidence>
<dbReference type="OrthoDB" id="4084751at2759"/>
<gene>
    <name evidence="11" type="ORF">JR316_012871</name>
</gene>
<name>A0A8H7XM53_PSICU</name>
<evidence type="ECO:0000256" key="6">
    <source>
        <dbReference type="ARBA" id="ARBA00023098"/>
    </source>
</evidence>
<proteinExistence type="inferred from homology"/>
<dbReference type="PANTHER" id="PTHR10728:SF33">
    <property type="entry name" value="LYSOPHOSPHOLIPASE 1-RELATED"/>
    <property type="match status" value="1"/>
</dbReference>
<dbReference type="Gene3D" id="3.40.1090.10">
    <property type="entry name" value="Cytosolic phospholipase A2 catalytic domain"/>
    <property type="match status" value="1"/>
</dbReference>
<dbReference type="PANTHER" id="PTHR10728">
    <property type="entry name" value="CYTOSOLIC PHOSPHOLIPASE A2"/>
    <property type="match status" value="1"/>
</dbReference>
<dbReference type="InterPro" id="IPR016035">
    <property type="entry name" value="Acyl_Trfase/lysoPLipase"/>
</dbReference>
<evidence type="ECO:0000256" key="4">
    <source>
        <dbReference type="ARBA" id="ARBA00022801"/>
    </source>
</evidence>
<feature type="chain" id="PRO_5034884632" description="Lysophospholipase" evidence="9">
    <location>
        <begin position="26"/>
        <end position="641"/>
    </location>
</feature>
<keyword evidence="6 8" id="KW-0443">Lipid metabolism</keyword>
<keyword evidence="4 8" id="KW-0378">Hydrolase</keyword>
<dbReference type="GO" id="GO:0005829">
    <property type="term" value="C:cytosol"/>
    <property type="evidence" value="ECO:0007669"/>
    <property type="project" value="TreeGrafter"/>
</dbReference>
<evidence type="ECO:0000256" key="1">
    <source>
        <dbReference type="ARBA" id="ARBA00008780"/>
    </source>
</evidence>
<evidence type="ECO:0000256" key="9">
    <source>
        <dbReference type="RuleBase" id="RU362103"/>
    </source>
</evidence>
<evidence type="ECO:0000313" key="11">
    <source>
        <dbReference type="EMBL" id="KAG5162208.1"/>
    </source>
</evidence>
<dbReference type="SUPFAM" id="SSF52151">
    <property type="entry name" value="FabD/lysophospholipase-like"/>
    <property type="match status" value="1"/>
</dbReference>
<dbReference type="GO" id="GO:0046475">
    <property type="term" value="P:glycerophospholipid catabolic process"/>
    <property type="evidence" value="ECO:0007669"/>
    <property type="project" value="TreeGrafter"/>
</dbReference>
<reference evidence="11" key="1">
    <citation type="submission" date="2021-02" db="EMBL/GenBank/DDBJ databases">
        <title>Psilocybe cubensis genome.</title>
        <authorList>
            <person name="Mckernan K.J."/>
            <person name="Crawford S."/>
            <person name="Trippe A."/>
            <person name="Kane L.T."/>
            <person name="Mclaughlin S."/>
        </authorList>
    </citation>
    <scope>NUCLEOTIDE SEQUENCE [LARGE SCALE GENOMIC DNA]</scope>
    <source>
        <strain evidence="11">MGC-MH-2018</strain>
    </source>
</reference>
<evidence type="ECO:0000256" key="7">
    <source>
        <dbReference type="ARBA" id="ARBA00023180"/>
    </source>
</evidence>
<feature type="domain" description="PLA2c" evidence="10">
    <location>
        <begin position="33"/>
        <end position="641"/>
    </location>
</feature>
<dbReference type="Pfam" id="PF01735">
    <property type="entry name" value="PLA2_B"/>
    <property type="match status" value="1"/>
</dbReference>
<evidence type="ECO:0000256" key="8">
    <source>
        <dbReference type="PROSITE-ProRule" id="PRU00555"/>
    </source>
</evidence>
<sequence length="641" mass="67506">MAPPQLIRCAALFFTLLSVFPLALSQTGPSKVTCPRNLVRSAGSAGAPVLSAEERAYVDGRMQSVLPDAWKAYLTSVRAALPLGVKLPSYVSEILDPKQPKQPFIPTRPADLPRLGIALSGGGLRAAYFAAGVLTAIDGRNTTNPTGSNGLLQAATYLAGLSGGGWFTTALVQANFPTIPELVFFPNAPASNSHFGGFLSAFDIIAPGADDAQNSAYFQAVLSELVPKASAGFPVTLTDAWTRMIARHFVNGTTAETILSPGSHGDGITFSGLQNLPSFKAHTQPFPILLWNAIPPALINNPDDPQQLADIVPGNSVPVGSEIWEVNMFETGSWDPTLASFIPTRLLGSTPASGTGRNKVDAQCFVGVDQAAYIAGISSNVFNGLNTTTNLLPFTQEGALISAINATFPSPVSVRLDSAALPNPFKGVNPRTYPSSSQSFLSLVDGGSNGEVLPLQPLIMRSRSVDVIYAVDAPADLPTSYANGSDIVNAAARAKRFSSGRLYPFPRVPASPQTFVDRGLTLRPTIFGCLPEDERSGAPIVVYIANGGASAEKRAKGEPGVTGVPTGQTAYSNEMAQAFMDESFAIATQGLGLNSTSTNAGQQWSTCLACAVVDRARARRGDKREGVCAECFNNYCWDGRE</sequence>
<dbReference type="SMART" id="SM00022">
    <property type="entry name" value="PLAc"/>
    <property type="match status" value="1"/>
</dbReference>
<organism evidence="11">
    <name type="scientific">Psilocybe cubensis</name>
    <name type="common">Psychedelic mushroom</name>
    <name type="synonym">Stropharia cubensis</name>
    <dbReference type="NCBI Taxonomy" id="181762"/>
    <lineage>
        <taxon>Eukaryota</taxon>
        <taxon>Fungi</taxon>
        <taxon>Dikarya</taxon>
        <taxon>Basidiomycota</taxon>
        <taxon>Agaricomycotina</taxon>
        <taxon>Agaricomycetes</taxon>
        <taxon>Agaricomycetidae</taxon>
        <taxon>Agaricales</taxon>
        <taxon>Agaricineae</taxon>
        <taxon>Strophariaceae</taxon>
        <taxon>Psilocybe</taxon>
    </lineage>
</organism>